<dbReference type="InterPro" id="IPR036036">
    <property type="entry name" value="SOCS_box-like_dom_sf"/>
</dbReference>
<protein>
    <recommendedName>
        <fullName evidence="1">SOCS box domain-containing protein</fullName>
    </recommendedName>
</protein>
<dbReference type="GO" id="GO:0035556">
    <property type="term" value="P:intracellular signal transduction"/>
    <property type="evidence" value="ECO:0007669"/>
    <property type="project" value="InterPro"/>
</dbReference>
<dbReference type="PROSITE" id="PS50225">
    <property type="entry name" value="SOCS"/>
    <property type="match status" value="1"/>
</dbReference>
<accession>A0AAV2HU91</accession>
<reference evidence="2 3" key="1">
    <citation type="submission" date="2024-04" db="EMBL/GenBank/DDBJ databases">
        <authorList>
            <consortium name="Genoscope - CEA"/>
            <person name="William W."/>
        </authorList>
    </citation>
    <scope>NUCLEOTIDE SEQUENCE [LARGE SCALE GENOMIC DNA]</scope>
</reference>
<dbReference type="EMBL" id="CAXITT010000223">
    <property type="protein sequence ID" value="CAL1536216.1"/>
    <property type="molecule type" value="Genomic_DNA"/>
</dbReference>
<evidence type="ECO:0000259" key="1">
    <source>
        <dbReference type="PROSITE" id="PS50225"/>
    </source>
</evidence>
<dbReference type="AlphaFoldDB" id="A0AAV2HU91"/>
<gene>
    <name evidence="2" type="ORF">GSLYS_00010129001</name>
</gene>
<dbReference type="SMART" id="SM00969">
    <property type="entry name" value="SOCS_box"/>
    <property type="match status" value="1"/>
</dbReference>
<sequence length="412" mass="48083">MGNTLTFSSHSKKKPQVSNKIDFYKLLTSSATCDELMSCSFGSWCRDHRFICGFSDQADYTSNRQPLLQLNGSLNKPDTMEGRFFRCGFKIRNELMIFEKEALRCLTVQLPRETTPEMTAYFHRHRPRRRRRSIRTARVVAYHDGTIIVQLNSDRHPPFTKFFIINLEQQKCCGQFILYNSLRRWYEVYISPSSTHIVLRPDVRYQFQANINYHIQVIKSYTSMPPVIISKMAVLLPHHSFTYNKQLGDEDIIAAGNRSIKIYKTSDWSVTSQYILPISDATIQQIRSSPTGDYLAVRYTFPANGYCYNHILILHYPDFSEIMHVDIRGTYWPVSELINVQVFPRFSLSESCFAVIKQRNYGRKVFIYKLPTELRSLQDLCRRAILHLVTPRDISKLPLPSTVQKYLSEHPT</sequence>
<keyword evidence="3" id="KW-1185">Reference proteome</keyword>
<comment type="caution">
    <text evidence="2">The sequence shown here is derived from an EMBL/GenBank/DDBJ whole genome shotgun (WGS) entry which is preliminary data.</text>
</comment>
<feature type="domain" description="SOCS box" evidence="1">
    <location>
        <begin position="371"/>
        <end position="412"/>
    </location>
</feature>
<proteinExistence type="predicted"/>
<dbReference type="SMART" id="SM00253">
    <property type="entry name" value="SOCS"/>
    <property type="match status" value="1"/>
</dbReference>
<dbReference type="CDD" id="cd03717">
    <property type="entry name" value="SOCS_SOCS_like"/>
    <property type="match status" value="1"/>
</dbReference>
<dbReference type="Gene3D" id="1.10.750.20">
    <property type="entry name" value="SOCS box"/>
    <property type="match status" value="1"/>
</dbReference>
<name>A0AAV2HU91_LYMST</name>
<dbReference type="Proteomes" id="UP001497497">
    <property type="component" value="Unassembled WGS sequence"/>
</dbReference>
<evidence type="ECO:0000313" key="3">
    <source>
        <dbReference type="Proteomes" id="UP001497497"/>
    </source>
</evidence>
<dbReference type="Pfam" id="PF07525">
    <property type="entry name" value="SOCS_box"/>
    <property type="match status" value="1"/>
</dbReference>
<dbReference type="InterPro" id="IPR001496">
    <property type="entry name" value="SOCS_box"/>
</dbReference>
<evidence type="ECO:0000313" key="2">
    <source>
        <dbReference type="EMBL" id="CAL1536216.1"/>
    </source>
</evidence>
<dbReference type="SUPFAM" id="SSF158235">
    <property type="entry name" value="SOCS box-like"/>
    <property type="match status" value="1"/>
</dbReference>
<organism evidence="2 3">
    <name type="scientific">Lymnaea stagnalis</name>
    <name type="common">Great pond snail</name>
    <name type="synonym">Helix stagnalis</name>
    <dbReference type="NCBI Taxonomy" id="6523"/>
    <lineage>
        <taxon>Eukaryota</taxon>
        <taxon>Metazoa</taxon>
        <taxon>Spiralia</taxon>
        <taxon>Lophotrochozoa</taxon>
        <taxon>Mollusca</taxon>
        <taxon>Gastropoda</taxon>
        <taxon>Heterobranchia</taxon>
        <taxon>Euthyneura</taxon>
        <taxon>Panpulmonata</taxon>
        <taxon>Hygrophila</taxon>
        <taxon>Lymnaeoidea</taxon>
        <taxon>Lymnaeidae</taxon>
        <taxon>Lymnaea</taxon>
    </lineage>
</organism>